<dbReference type="PANTHER" id="PTHR45700">
    <property type="entry name" value="UBIQUITIN-PROTEIN LIGASE E3C"/>
    <property type="match status" value="1"/>
</dbReference>
<evidence type="ECO:0000256" key="6">
    <source>
        <dbReference type="ARBA" id="ARBA00022786"/>
    </source>
</evidence>
<feature type="non-terminal residue" evidence="9">
    <location>
        <position position="697"/>
    </location>
</feature>
<dbReference type="FunFam" id="3.30.2410.10:FF:000003">
    <property type="entry name" value="probable E3 ubiquitin-protein ligase HERC4 isoform X1"/>
    <property type="match status" value="1"/>
</dbReference>
<dbReference type="InterPro" id="IPR035983">
    <property type="entry name" value="Hect_E3_ubiquitin_ligase"/>
</dbReference>
<keyword evidence="10" id="KW-1185">Reference proteome</keyword>
<name>A7S7U7_NEMVE</name>
<dbReference type="FunFam" id="3.30.2160.10:FF:000004">
    <property type="entry name" value="probable E3 ubiquitin-protein ligase HERC4 isoform X1"/>
    <property type="match status" value="1"/>
</dbReference>
<dbReference type="InterPro" id="IPR044611">
    <property type="entry name" value="E3A/B/C-like"/>
</dbReference>
<dbReference type="Proteomes" id="UP000001593">
    <property type="component" value="Unassembled WGS sequence"/>
</dbReference>
<dbReference type="GO" id="GO:0000209">
    <property type="term" value="P:protein polyubiquitination"/>
    <property type="evidence" value="ECO:0007669"/>
    <property type="project" value="InterPro"/>
</dbReference>
<comment type="catalytic activity">
    <reaction evidence="1">
        <text>S-ubiquitinyl-[E2 ubiquitin-conjugating enzyme]-L-cysteine + [acceptor protein]-L-lysine = [E2 ubiquitin-conjugating enzyme]-L-cysteine + N(6)-ubiquitinyl-[acceptor protein]-L-lysine.</text>
        <dbReference type="EC" id="2.3.2.26"/>
    </reaction>
</comment>
<keyword evidence="5" id="KW-0808">Transferase</keyword>
<dbReference type="InterPro" id="IPR000569">
    <property type="entry name" value="HECT_dom"/>
</dbReference>
<dbReference type="PhylomeDB" id="A7S7U7"/>
<evidence type="ECO:0000256" key="1">
    <source>
        <dbReference type="ARBA" id="ARBA00000885"/>
    </source>
</evidence>
<proteinExistence type="predicted"/>
<protein>
    <recommendedName>
        <fullName evidence="3">HECT-type E3 ubiquitin transferase</fullName>
        <ecNumber evidence="3">2.3.2.26</ecNumber>
    </recommendedName>
</protein>
<dbReference type="SMART" id="SM00119">
    <property type="entry name" value="HECTc"/>
    <property type="match status" value="1"/>
</dbReference>
<gene>
    <name evidence="9" type="ORF">NEMVEDRAFT_v1g107846</name>
</gene>
<dbReference type="Gene3D" id="3.90.1750.10">
    <property type="entry name" value="Hect, E3 ligase catalytic domains"/>
    <property type="match status" value="1"/>
</dbReference>
<evidence type="ECO:0000256" key="5">
    <source>
        <dbReference type="ARBA" id="ARBA00022679"/>
    </source>
</evidence>
<dbReference type="HOGENOM" id="CLU_002173_5_0_1"/>
<accession>A7S7U7</accession>
<keyword evidence="6 7" id="KW-0833">Ubl conjugation pathway</keyword>
<dbReference type="SUPFAM" id="SSF56204">
    <property type="entry name" value="Hect, E3 ligase catalytic domain"/>
    <property type="match status" value="1"/>
</dbReference>
<evidence type="ECO:0000313" key="10">
    <source>
        <dbReference type="Proteomes" id="UP000001593"/>
    </source>
</evidence>
<dbReference type="EC" id="2.3.2.26" evidence="3"/>
<comment type="subcellular location">
    <subcellularLocation>
        <location evidence="2">Cytoplasm</location>
    </subcellularLocation>
</comment>
<organism evidence="9 10">
    <name type="scientific">Nematostella vectensis</name>
    <name type="common">Starlet sea anemone</name>
    <dbReference type="NCBI Taxonomy" id="45351"/>
    <lineage>
        <taxon>Eukaryota</taxon>
        <taxon>Metazoa</taxon>
        <taxon>Cnidaria</taxon>
        <taxon>Anthozoa</taxon>
        <taxon>Hexacorallia</taxon>
        <taxon>Actiniaria</taxon>
        <taxon>Edwardsiidae</taxon>
        <taxon>Nematostella</taxon>
    </lineage>
</organism>
<dbReference type="GO" id="GO:0061630">
    <property type="term" value="F:ubiquitin protein ligase activity"/>
    <property type="evidence" value="ECO:0000318"/>
    <property type="project" value="GO_Central"/>
</dbReference>
<dbReference type="AlphaFoldDB" id="A7S7U7"/>
<dbReference type="STRING" id="45351.A7S7U7"/>
<dbReference type="GO" id="GO:0005737">
    <property type="term" value="C:cytoplasm"/>
    <property type="evidence" value="ECO:0007669"/>
    <property type="project" value="UniProtKB-SubCell"/>
</dbReference>
<dbReference type="PANTHER" id="PTHR45700:SF8">
    <property type="entry name" value="HECT-TYPE E3 UBIQUITIN TRANSFERASE"/>
    <property type="match status" value="1"/>
</dbReference>
<dbReference type="PROSITE" id="PS50237">
    <property type="entry name" value="HECT"/>
    <property type="match status" value="1"/>
</dbReference>
<evidence type="ECO:0000256" key="2">
    <source>
        <dbReference type="ARBA" id="ARBA00004496"/>
    </source>
</evidence>
<evidence type="ECO:0000256" key="7">
    <source>
        <dbReference type="PROSITE-ProRule" id="PRU00104"/>
    </source>
</evidence>
<keyword evidence="4" id="KW-0963">Cytoplasm</keyword>
<reference evidence="9 10" key="1">
    <citation type="journal article" date="2007" name="Science">
        <title>Sea anemone genome reveals ancestral eumetazoan gene repertoire and genomic organization.</title>
        <authorList>
            <person name="Putnam N.H."/>
            <person name="Srivastava M."/>
            <person name="Hellsten U."/>
            <person name="Dirks B."/>
            <person name="Chapman J."/>
            <person name="Salamov A."/>
            <person name="Terry A."/>
            <person name="Shapiro H."/>
            <person name="Lindquist E."/>
            <person name="Kapitonov V.V."/>
            <person name="Jurka J."/>
            <person name="Genikhovich G."/>
            <person name="Grigoriev I.V."/>
            <person name="Lucas S.M."/>
            <person name="Steele R.E."/>
            <person name="Finnerty J.R."/>
            <person name="Technau U."/>
            <person name="Martindale M.Q."/>
            <person name="Rokhsar D.S."/>
        </authorList>
    </citation>
    <scope>NUCLEOTIDE SEQUENCE [LARGE SCALE GENOMIC DNA]</scope>
    <source>
        <strain evidence="10">CH2 X CH6</strain>
    </source>
</reference>
<evidence type="ECO:0000256" key="3">
    <source>
        <dbReference type="ARBA" id="ARBA00012485"/>
    </source>
</evidence>
<feature type="domain" description="HECT" evidence="8">
    <location>
        <begin position="369"/>
        <end position="697"/>
    </location>
</feature>
<feature type="active site" description="Glycyl thioester intermediate" evidence="7">
    <location>
        <position position="665"/>
    </location>
</feature>
<dbReference type="Gene3D" id="3.30.2410.10">
    <property type="entry name" value="Hect, E3 ligase catalytic domain"/>
    <property type="match status" value="1"/>
</dbReference>
<dbReference type="Gene3D" id="3.30.2160.10">
    <property type="entry name" value="Hect, E3 ligase catalytic domain"/>
    <property type="match status" value="1"/>
</dbReference>
<dbReference type="EMBL" id="DS469594">
    <property type="protein sequence ID" value="EDO40302.1"/>
    <property type="molecule type" value="Genomic_DNA"/>
</dbReference>
<dbReference type="CDD" id="cd00078">
    <property type="entry name" value="HECTc"/>
    <property type="match status" value="1"/>
</dbReference>
<evidence type="ECO:0000313" key="9">
    <source>
        <dbReference type="EMBL" id="EDO40302.1"/>
    </source>
</evidence>
<dbReference type="InParanoid" id="A7S7U7"/>
<dbReference type="Pfam" id="PF00632">
    <property type="entry name" value="HECT"/>
    <property type="match status" value="1"/>
</dbReference>
<evidence type="ECO:0000259" key="8">
    <source>
        <dbReference type="PROSITE" id="PS50237"/>
    </source>
</evidence>
<evidence type="ECO:0000256" key="4">
    <source>
        <dbReference type="ARBA" id="ARBA00022490"/>
    </source>
</evidence>
<sequence length="697" mass="79007">PPELLASTSSLNEFSTIEDFEKECALEMSPTYIQEFSLTHLTLPTLQSSIENYNQCKDPAFLLNTIRTVFSSIQALNESFKKESYHESTELDVSAVHKAYEMLLALEPQEAFAGPLLNATEIHLITLSSQVVKVDEVQQLVILMENPLLHKSQDLLRKLCQVLNALPPGSKEGLTGILAQYDHENFSRLTRVFCGFLGSHVHPSQSSESHLMEICKVIGIFFDAYKVIQGSSRPDKTSFQLSVFYCDELSKKLDFKKEYGNWQMARRLSKLPGYSTDKDSLCILDFPFLLDPASKVKVMHIDAVWQMRVEYQNAIVHQARVQQVQRIFEETEKSKKLNDGVKAAMCPFLVLEVRRDHLIRDTLSQIHLKEYDLKKPLKIKYVGGGELGLDMGGLQKEFFHMIVDSIFEPGYGMFTYIEESRTMWINGESFESLKEFELVGIVLGLAIYNGIILDIHFPQVIYKKLQGQTPSLEDLIGVQPSLGNSLKQLLEYEGDVEDTFCYTFQVSAMSYGKVCDRELIPNGAEVPVNNENREEFVHRYVKYLLVDSVAKQFDAFSAGFHKVCGGSALTLFCADELELLICGHHVLDFSDLVLAASYDDGYSAQHSTIKMFWNVFNEMTNHQKKALLMFVTGSDRVPLKGLSNLTFIIQKHGQDSDRLPTAMTCFNRLLLPEYTSPKRLKERLIVAIENSKGFGLT</sequence>
<dbReference type="eggNOG" id="KOG0941">
    <property type="taxonomic scope" value="Eukaryota"/>
</dbReference>